<protein>
    <submittedName>
        <fullName evidence="6">Heterogeneous nuclear ribonucleoprotein U-like protein 2</fullName>
    </submittedName>
</protein>
<organism evidence="5 6">
    <name type="scientific">Salvelinus namaycush</name>
    <name type="common">Lake trout</name>
    <name type="synonym">Salmo namaycush</name>
    <dbReference type="NCBI Taxonomy" id="8040"/>
    <lineage>
        <taxon>Eukaryota</taxon>
        <taxon>Metazoa</taxon>
        <taxon>Chordata</taxon>
        <taxon>Craniata</taxon>
        <taxon>Vertebrata</taxon>
        <taxon>Euteleostomi</taxon>
        <taxon>Actinopterygii</taxon>
        <taxon>Neopterygii</taxon>
        <taxon>Teleostei</taxon>
        <taxon>Protacanthopterygii</taxon>
        <taxon>Salmoniformes</taxon>
        <taxon>Salmonidae</taxon>
        <taxon>Salmoninae</taxon>
        <taxon>Salvelinus</taxon>
    </lineage>
</organism>
<name>A0A8U1F230_SALNM</name>
<feature type="region of interest" description="Disordered" evidence="3">
    <location>
        <begin position="348"/>
        <end position="371"/>
    </location>
</feature>
<gene>
    <name evidence="6" type="primary">si:ch211-107m4.1</name>
</gene>
<evidence type="ECO:0000256" key="3">
    <source>
        <dbReference type="SAM" id="MobiDB-lite"/>
    </source>
</evidence>
<dbReference type="Gene3D" id="2.60.120.920">
    <property type="match status" value="1"/>
</dbReference>
<feature type="region of interest" description="Disordered" evidence="3">
    <location>
        <begin position="45"/>
        <end position="85"/>
    </location>
</feature>
<dbReference type="SMART" id="SM00449">
    <property type="entry name" value="SPRY"/>
    <property type="match status" value="1"/>
</dbReference>
<dbReference type="Pfam" id="PF00622">
    <property type="entry name" value="SPRY"/>
    <property type="match status" value="1"/>
</dbReference>
<dbReference type="InterPro" id="IPR027417">
    <property type="entry name" value="P-loop_NTPase"/>
</dbReference>
<accession>A0A8U1F230</accession>
<dbReference type="InterPro" id="IPR035778">
    <property type="entry name" value="SPRY_hnRNP_U"/>
</dbReference>
<dbReference type="InterPro" id="IPR013320">
    <property type="entry name" value="ConA-like_dom_sf"/>
</dbReference>
<dbReference type="GO" id="GO:0005634">
    <property type="term" value="C:nucleus"/>
    <property type="evidence" value="ECO:0007669"/>
    <property type="project" value="UniProtKB-SubCell"/>
</dbReference>
<evidence type="ECO:0000313" key="5">
    <source>
        <dbReference type="Proteomes" id="UP000808372"/>
    </source>
</evidence>
<dbReference type="SMART" id="SM00513">
    <property type="entry name" value="SAP"/>
    <property type="match status" value="1"/>
</dbReference>
<dbReference type="AlphaFoldDB" id="A0A8U1F230"/>
<feature type="compositionally biased region" description="Basic and acidic residues" evidence="3">
    <location>
        <begin position="307"/>
        <end position="324"/>
    </location>
</feature>
<feature type="region of interest" description="Disordered" evidence="3">
    <location>
        <begin position="279"/>
        <end position="332"/>
    </location>
</feature>
<evidence type="ECO:0000259" key="4">
    <source>
        <dbReference type="PROSITE" id="PS50800"/>
    </source>
</evidence>
<dbReference type="GO" id="GO:0000380">
    <property type="term" value="P:alternative mRNA splicing, via spliceosome"/>
    <property type="evidence" value="ECO:0007669"/>
    <property type="project" value="TreeGrafter"/>
</dbReference>
<keyword evidence="5" id="KW-1185">Reference proteome</keyword>
<proteinExistence type="predicted"/>
<dbReference type="InterPro" id="IPR043136">
    <property type="entry name" value="B30.2/SPRY_sf"/>
</dbReference>
<dbReference type="Proteomes" id="UP000808372">
    <property type="component" value="Chromosome 17"/>
</dbReference>
<dbReference type="InterPro" id="IPR003034">
    <property type="entry name" value="SAP_dom"/>
</dbReference>
<evidence type="ECO:0000256" key="2">
    <source>
        <dbReference type="ARBA" id="ARBA00023242"/>
    </source>
</evidence>
<feature type="compositionally biased region" description="Low complexity" evidence="3">
    <location>
        <begin position="174"/>
        <end position="186"/>
    </location>
</feature>
<feature type="compositionally biased region" description="Basic and acidic residues" evidence="3">
    <location>
        <begin position="63"/>
        <end position="73"/>
    </location>
</feature>
<keyword evidence="2" id="KW-0539">Nucleus</keyword>
<dbReference type="GeneID" id="120062441"/>
<dbReference type="SUPFAM" id="SSF68906">
    <property type="entry name" value="SAP domain"/>
    <property type="match status" value="1"/>
</dbReference>
<dbReference type="CDD" id="cd12884">
    <property type="entry name" value="SPRY_hnRNP"/>
    <property type="match status" value="1"/>
</dbReference>
<dbReference type="InterPro" id="IPR003877">
    <property type="entry name" value="SPRY_dom"/>
</dbReference>
<dbReference type="InterPro" id="IPR036361">
    <property type="entry name" value="SAP_dom_sf"/>
</dbReference>
<reference evidence="6" key="1">
    <citation type="submission" date="2025-08" db="UniProtKB">
        <authorList>
            <consortium name="RefSeq"/>
        </authorList>
    </citation>
    <scope>IDENTIFICATION</scope>
    <source>
        <tissue evidence="6">White muscle</tissue>
    </source>
</reference>
<dbReference type="SUPFAM" id="SSF52540">
    <property type="entry name" value="P-loop containing nucleoside triphosphate hydrolases"/>
    <property type="match status" value="1"/>
</dbReference>
<feature type="compositionally biased region" description="Polar residues" evidence="3">
    <location>
        <begin position="214"/>
        <end position="230"/>
    </location>
</feature>
<dbReference type="PANTHER" id="PTHR12381">
    <property type="entry name" value="HETEROGENEOUS NUCLEAR RIBONUCLEOPROTEIN U FAMILY MEMBER"/>
    <property type="match status" value="1"/>
</dbReference>
<dbReference type="Pfam" id="PF02037">
    <property type="entry name" value="SAP"/>
    <property type="match status" value="1"/>
</dbReference>
<dbReference type="PANTHER" id="PTHR12381:SF66">
    <property type="entry name" value="HETEROGENEOUS NUCLEAR RIBONUCLEOPROTEIN U-LIKE PROTEIN 2"/>
    <property type="match status" value="1"/>
</dbReference>
<dbReference type="RefSeq" id="XP_038868346.1">
    <property type="nucleotide sequence ID" value="XM_039012418.1"/>
</dbReference>
<dbReference type="Gene3D" id="1.10.720.30">
    <property type="entry name" value="SAP domain"/>
    <property type="match status" value="1"/>
</dbReference>
<feature type="region of interest" description="Disordered" evidence="3">
    <location>
        <begin position="171"/>
        <end position="230"/>
    </location>
</feature>
<dbReference type="PROSITE" id="PS50800">
    <property type="entry name" value="SAP"/>
    <property type="match status" value="1"/>
</dbReference>
<dbReference type="SUPFAM" id="SSF49899">
    <property type="entry name" value="Concanavalin A-like lectins/glucanases"/>
    <property type="match status" value="1"/>
</dbReference>
<evidence type="ECO:0000256" key="1">
    <source>
        <dbReference type="ARBA" id="ARBA00004123"/>
    </source>
</evidence>
<dbReference type="GO" id="GO:0003723">
    <property type="term" value="F:RNA binding"/>
    <property type="evidence" value="ECO:0007669"/>
    <property type="project" value="TreeGrafter"/>
</dbReference>
<feature type="domain" description="SAP" evidence="4">
    <location>
        <begin position="6"/>
        <end position="40"/>
    </location>
</feature>
<dbReference type="OrthoDB" id="445357at2759"/>
<dbReference type="Pfam" id="PF13671">
    <property type="entry name" value="AAA_33"/>
    <property type="match status" value="1"/>
</dbReference>
<sequence>MKLSEVKKLKVAELRVMLKERALDIKGLKAELVGRLMSAFEAELQAPESSDLGQDKGVPGLGEEPKPQDDESPRASTVLATEREVPLPGEEAKATVHDGNVAGAVSSEMMVRPRADCSPTGADTEAPAISAAKLDNTSTSQLEDLCVISTFTVSPCAETTADKEGLMEQTSLNQQVEQQQHVTQEESAQEQGEEEHARGVSKRTATQEAEGDKTTSNQQLNTTSMSTRPIQNTFNSSQISLTDIMYQDTSMLIVGQSKEDHAGSAVEDRVEEDSLSMVAQRGSSTASSLSLGSVSVTSDQTSQDTVFHMDKDKENRAGGGGEKRGVKRPAQGEITRGRAYYEFKEEIQYNRAKSPPPQPESNGVDAEEDGGRVRLDSYGGDLHFEVGRDGCSGQPRFWERFPLLWSGCRLTHGTHQGRVGFEAMFEKKLVSPSLDSEDPEHHGLRLGWSVERWNSNLMLGDEDLSYGYDARGRKVTAGKEEEFGEPFSEGDVIGCYASFSKEEGVELSFHKNGRLMGMAFHLSPAALCGSVLYPHVLCKNTSITLNLDPTSPPWYPSPAGYTPLSSLPAGQRLSAPTPPTSKLQCEVLMMVGLPGAGKTHWARAHMKQYPEKRYTLLGTAGLLPCMKGQGRRESRLQQASQCLSELIKVAAQTPRNYILDQPNVHPSAQRQRLLWFAGFRRRAVVVFPSKEEWKRRLQEQQEEEGDKIPETDLHKVKVSCTLPEQGDLLEKVLFVELAREEAQALLEGYKKEAKSLLPPVPSAPKQRKKPRVRYNNPHNLGLQSYHLNKTRFGRMATQDYNPPKPLIKGRMDRGYNPVAAGDLRGWDRTWFNQEQPYPYGHQQYWTPQQLRYWNQSYQDQDYYGNKNQVYQDQDYYGNKNQVYQDQGYYGNRNYAYNSYRYQGYC</sequence>
<comment type="subcellular location">
    <subcellularLocation>
        <location evidence="1">Nucleus</location>
    </subcellularLocation>
</comment>
<dbReference type="KEGG" id="snh:120062441"/>
<feature type="region of interest" description="Disordered" evidence="3">
    <location>
        <begin position="757"/>
        <end position="780"/>
    </location>
</feature>
<feature type="compositionally biased region" description="Low complexity" evidence="3">
    <location>
        <begin position="282"/>
        <end position="298"/>
    </location>
</feature>
<evidence type="ECO:0000313" key="6">
    <source>
        <dbReference type="RefSeq" id="XP_038868346.1"/>
    </source>
</evidence>
<dbReference type="Gene3D" id="3.40.50.300">
    <property type="entry name" value="P-loop containing nucleotide triphosphate hydrolases"/>
    <property type="match status" value="1"/>
</dbReference>